<keyword evidence="7" id="KW-0812">Transmembrane</keyword>
<dbReference type="InterPro" id="IPR036890">
    <property type="entry name" value="HATPase_C_sf"/>
</dbReference>
<organism evidence="10 11">
    <name type="scientific">Thalassolituus maritimus</name>
    <dbReference type="NCBI Taxonomy" id="484498"/>
    <lineage>
        <taxon>Bacteria</taxon>
        <taxon>Pseudomonadati</taxon>
        <taxon>Pseudomonadota</taxon>
        <taxon>Gammaproteobacteria</taxon>
        <taxon>Oceanospirillales</taxon>
        <taxon>Oceanospirillaceae</taxon>
        <taxon>Thalassolituus</taxon>
    </lineage>
</organism>
<dbReference type="InterPro" id="IPR004358">
    <property type="entry name" value="Sig_transdc_His_kin-like_C"/>
</dbReference>
<dbReference type="EMBL" id="BAABWH010000003">
    <property type="protein sequence ID" value="GAA6145171.1"/>
    <property type="molecule type" value="Genomic_DNA"/>
</dbReference>
<keyword evidence="5" id="KW-0808">Transferase</keyword>
<evidence type="ECO:0000256" key="2">
    <source>
        <dbReference type="ARBA" id="ARBA00004370"/>
    </source>
</evidence>
<dbReference type="PRINTS" id="PR00344">
    <property type="entry name" value="BCTRLSENSOR"/>
</dbReference>
<dbReference type="InterPro" id="IPR003594">
    <property type="entry name" value="HATPase_dom"/>
</dbReference>
<sequence length="507" mass="57404">MFLHIVLTLLIVGGVAATILYAIQFQRETERAHQEMLRITNTFKPAMAHALWQYDKYQIKLLVEGLHSDQGVSYVKASDTENYSATAGTRPYHTEVTDIPVYYQDVMVGTLSVSKYSGGPWLLALQQSLPYITSIFILLAVLAAALMLVIHRSITYRITHLAQAVQTRIDDEVLSPVDIRPSDANDEIDQLMQSFRTLNERLIDEIHHNTEVSRKLSTVNAQLEDRVEERTRHLSSTIERLNQTVEKLNTTQTQLIEAEKLSALGSMIAGIGHEIETPLGLCLTMESCLRNDVEAVREHCDEHINNQEWQHVIESLNLLRDNLRRASALMTSFKSVTAGQINDDNDWINLRTVIDDLLRSLSPMLKQHPYNIKVECPDELRIQASPTALNQILTNLITNSLKHGFFERDEGNISIIAAEDTGRLIMHYSDDGIGLNREASRKIFEPMFTTRRGEGGTGLGMHLVYNIVKQKMKGEISIEPSDTGVCFRIEMPLSKAQRRDRGRQAIY</sequence>
<keyword evidence="7" id="KW-1133">Transmembrane helix</keyword>
<reference evidence="10 11" key="1">
    <citation type="submission" date="2024-04" db="EMBL/GenBank/DDBJ databases">
        <title>Draft genome sequence of Thalassolituus maritimus NBRC 116585.</title>
        <authorList>
            <person name="Miyakawa T."/>
            <person name="Kusuya Y."/>
            <person name="Miura T."/>
        </authorList>
    </citation>
    <scope>NUCLEOTIDE SEQUENCE [LARGE SCALE GENOMIC DNA]</scope>
    <source>
        <strain evidence="10 11">5NW40-0001</strain>
    </source>
</reference>
<evidence type="ECO:0000259" key="8">
    <source>
        <dbReference type="PROSITE" id="PS50109"/>
    </source>
</evidence>
<comment type="subcellular location">
    <subcellularLocation>
        <location evidence="2">Membrane</location>
    </subcellularLocation>
</comment>
<dbReference type="Proteomes" id="UP001481413">
    <property type="component" value="Unassembled WGS sequence"/>
</dbReference>
<dbReference type="PROSITE" id="PS50885">
    <property type="entry name" value="HAMP"/>
    <property type="match status" value="1"/>
</dbReference>
<evidence type="ECO:0000256" key="1">
    <source>
        <dbReference type="ARBA" id="ARBA00000085"/>
    </source>
</evidence>
<dbReference type="RefSeq" id="WP_353294113.1">
    <property type="nucleotide sequence ID" value="NZ_BAABWH010000003.1"/>
</dbReference>
<comment type="caution">
    <text evidence="10">The sequence shown here is derived from an EMBL/GenBank/DDBJ whole genome shotgun (WGS) entry which is preliminary data.</text>
</comment>
<evidence type="ECO:0000259" key="9">
    <source>
        <dbReference type="PROSITE" id="PS50885"/>
    </source>
</evidence>
<evidence type="ECO:0000256" key="7">
    <source>
        <dbReference type="SAM" id="Phobius"/>
    </source>
</evidence>
<proteinExistence type="predicted"/>
<evidence type="ECO:0000313" key="11">
    <source>
        <dbReference type="Proteomes" id="UP001481413"/>
    </source>
</evidence>
<keyword evidence="7" id="KW-0472">Membrane</keyword>
<evidence type="ECO:0000256" key="5">
    <source>
        <dbReference type="ARBA" id="ARBA00022679"/>
    </source>
</evidence>
<comment type="catalytic activity">
    <reaction evidence="1">
        <text>ATP + protein L-histidine = ADP + protein N-phospho-L-histidine.</text>
        <dbReference type="EC" id="2.7.13.3"/>
    </reaction>
</comment>
<protein>
    <recommendedName>
        <fullName evidence="3">histidine kinase</fullName>
        <ecNumber evidence="3">2.7.13.3</ecNumber>
    </recommendedName>
</protein>
<dbReference type="Gene3D" id="1.10.287.130">
    <property type="match status" value="1"/>
</dbReference>
<dbReference type="EC" id="2.7.13.3" evidence="3"/>
<keyword evidence="4" id="KW-0597">Phosphoprotein</keyword>
<dbReference type="CDD" id="cd00075">
    <property type="entry name" value="HATPase"/>
    <property type="match status" value="1"/>
</dbReference>
<keyword evidence="11" id="KW-1185">Reference proteome</keyword>
<dbReference type="PANTHER" id="PTHR43065:SF47">
    <property type="match status" value="1"/>
</dbReference>
<evidence type="ECO:0000313" key="10">
    <source>
        <dbReference type="EMBL" id="GAA6145171.1"/>
    </source>
</evidence>
<gene>
    <name evidence="10" type="ORF">NBRC116585_12890</name>
</gene>
<feature type="transmembrane region" description="Helical" evidence="7">
    <location>
        <begin position="129"/>
        <end position="150"/>
    </location>
</feature>
<dbReference type="InterPro" id="IPR003660">
    <property type="entry name" value="HAMP_dom"/>
</dbReference>
<feature type="domain" description="HAMP" evidence="9">
    <location>
        <begin position="152"/>
        <end position="207"/>
    </location>
</feature>
<dbReference type="PANTHER" id="PTHR43065">
    <property type="entry name" value="SENSOR HISTIDINE KINASE"/>
    <property type="match status" value="1"/>
</dbReference>
<dbReference type="SUPFAM" id="SSF55874">
    <property type="entry name" value="ATPase domain of HSP90 chaperone/DNA topoisomerase II/histidine kinase"/>
    <property type="match status" value="1"/>
</dbReference>
<dbReference type="InterPro" id="IPR005467">
    <property type="entry name" value="His_kinase_dom"/>
</dbReference>
<dbReference type="PROSITE" id="PS50109">
    <property type="entry name" value="HIS_KIN"/>
    <property type="match status" value="1"/>
</dbReference>
<evidence type="ECO:0000256" key="3">
    <source>
        <dbReference type="ARBA" id="ARBA00012438"/>
    </source>
</evidence>
<name>A0ABP9ZYF7_9GAMM</name>
<dbReference type="Gene3D" id="3.30.565.10">
    <property type="entry name" value="Histidine kinase-like ATPase, C-terminal domain"/>
    <property type="match status" value="1"/>
</dbReference>
<evidence type="ECO:0000256" key="6">
    <source>
        <dbReference type="ARBA" id="ARBA00022777"/>
    </source>
</evidence>
<dbReference type="Gene3D" id="6.10.340.10">
    <property type="match status" value="1"/>
</dbReference>
<feature type="domain" description="Histidine kinase" evidence="8">
    <location>
        <begin position="270"/>
        <end position="495"/>
    </location>
</feature>
<accession>A0ABP9ZYF7</accession>
<dbReference type="SMART" id="SM00387">
    <property type="entry name" value="HATPase_c"/>
    <property type="match status" value="1"/>
</dbReference>
<keyword evidence="6" id="KW-0418">Kinase</keyword>
<dbReference type="Pfam" id="PF02518">
    <property type="entry name" value="HATPase_c"/>
    <property type="match status" value="1"/>
</dbReference>
<evidence type="ECO:0000256" key="4">
    <source>
        <dbReference type="ARBA" id="ARBA00022553"/>
    </source>
</evidence>